<dbReference type="EMBL" id="CP045032">
    <property type="protein sequence ID" value="QFQ01540.1"/>
    <property type="molecule type" value="Genomic_DNA"/>
</dbReference>
<dbReference type="RefSeq" id="WP_151902029.1">
    <property type="nucleotide sequence ID" value="NZ_CP045032.1"/>
</dbReference>
<dbReference type="SUPFAM" id="SSF51412">
    <property type="entry name" value="Inosine monophosphate dehydrogenase (IMPDH)"/>
    <property type="match status" value="1"/>
</dbReference>
<sequence>MLSTRLTRLWDISVPIIGAPMAGRAGGELAAAVSRAGGLGMFGVGGNTTAEWVTENARIAREGSVEHAGGGSAIAQKMLGNKAHKDGAGEGAAVDGAASGAEGSGANDATGQDLSQDIPEELGNFGIGVMLWSIKDKPDVWKAVLDARPKVISLGFGDPTGYVEQAQELGISVVAPVNDLTQVKAAVAAGVDVICIQGTDAGGHTGHIGTMPLMQMVLDYLMLNAPGIPTAVAGGIGSGRGVAAALAAGADAAWVGTALLASPESLGSAELREAAVAASSKSTLLTDIYDRAEQQAWDTKTWPTRTVANGFTDVYAEMSRRGEVTDQELIAARAEGGEFAEDIKLHAGQGVGMLHQEMQAGDVVRQMTEDVRDLLERKL</sequence>
<dbReference type="InterPro" id="IPR004136">
    <property type="entry name" value="NMO"/>
</dbReference>
<evidence type="ECO:0000256" key="1">
    <source>
        <dbReference type="ARBA" id="ARBA00022630"/>
    </source>
</evidence>
<evidence type="ECO:0000256" key="3">
    <source>
        <dbReference type="ARBA" id="ARBA00023002"/>
    </source>
</evidence>
<proteinExistence type="predicted"/>
<keyword evidence="3 5" id="KW-0560">Oxidoreductase</keyword>
<dbReference type="AlphaFoldDB" id="A0A5J6Z9C8"/>
<protein>
    <submittedName>
        <fullName evidence="5">Nitronate monooxygenase</fullName>
        <ecNumber evidence="5">1.13.12.16</ecNumber>
    </submittedName>
</protein>
<feature type="compositionally biased region" description="Low complexity" evidence="4">
    <location>
        <begin position="91"/>
        <end position="106"/>
    </location>
</feature>
<evidence type="ECO:0000256" key="2">
    <source>
        <dbReference type="ARBA" id="ARBA00022643"/>
    </source>
</evidence>
<dbReference type="Proteomes" id="UP000326711">
    <property type="component" value="Chromosome"/>
</dbReference>
<evidence type="ECO:0000313" key="6">
    <source>
        <dbReference type="Proteomes" id="UP000326711"/>
    </source>
</evidence>
<dbReference type="OrthoDB" id="9778912at2"/>
<dbReference type="PANTHER" id="PTHR32332:SF20">
    <property type="entry name" value="2-NITROPROPANE DIOXYGENASE-LIKE PROTEIN"/>
    <property type="match status" value="1"/>
</dbReference>
<accession>A0A5J6Z9C8</accession>
<evidence type="ECO:0000256" key="4">
    <source>
        <dbReference type="SAM" id="MobiDB-lite"/>
    </source>
</evidence>
<keyword evidence="5" id="KW-0503">Monooxygenase</keyword>
<keyword evidence="2" id="KW-0288">FMN</keyword>
<dbReference type="KEGG" id="cuo:CUROG_00680"/>
<reference evidence="6" key="1">
    <citation type="submission" date="2019-10" db="EMBL/GenBank/DDBJ databases">
        <title>Complete genome sequence of Corynebacterium urogenitalis DSM 108747, isolated from the genital tract of a cow.</title>
        <authorList>
            <person name="Ruckert C."/>
            <person name="Ballas P."/>
            <person name="Wagener K."/>
            <person name="Drillich M."/>
            <person name="Kaempfer P."/>
            <person name="Busse H.-J."/>
            <person name="Ehling-Schulz M."/>
        </authorList>
    </citation>
    <scope>NUCLEOTIDE SEQUENCE [LARGE SCALE GENOMIC DNA]</scope>
    <source>
        <strain evidence="6">LMM 1652</strain>
    </source>
</reference>
<feature type="region of interest" description="Disordered" evidence="4">
    <location>
        <begin position="85"/>
        <end position="117"/>
    </location>
</feature>
<dbReference type="EC" id="1.13.12.16" evidence="5"/>
<dbReference type="InterPro" id="IPR013785">
    <property type="entry name" value="Aldolase_TIM"/>
</dbReference>
<organism evidence="5 6">
    <name type="scientific">Corynebacterium urogenitale</name>
    <dbReference type="NCBI Taxonomy" id="2487892"/>
    <lineage>
        <taxon>Bacteria</taxon>
        <taxon>Bacillati</taxon>
        <taxon>Actinomycetota</taxon>
        <taxon>Actinomycetes</taxon>
        <taxon>Mycobacteriales</taxon>
        <taxon>Corynebacteriaceae</taxon>
        <taxon>Corynebacterium</taxon>
    </lineage>
</organism>
<keyword evidence="1" id="KW-0285">Flavoprotein</keyword>
<gene>
    <name evidence="5" type="ORF">CUROG_00680</name>
</gene>
<dbReference type="GO" id="GO:0018580">
    <property type="term" value="F:nitronate monooxygenase activity"/>
    <property type="evidence" value="ECO:0007669"/>
    <property type="project" value="UniProtKB-EC"/>
</dbReference>
<keyword evidence="6" id="KW-1185">Reference proteome</keyword>
<dbReference type="CDD" id="cd04730">
    <property type="entry name" value="NPD_like"/>
    <property type="match status" value="1"/>
</dbReference>
<evidence type="ECO:0000313" key="5">
    <source>
        <dbReference type="EMBL" id="QFQ01540.1"/>
    </source>
</evidence>
<dbReference type="Gene3D" id="3.20.20.70">
    <property type="entry name" value="Aldolase class I"/>
    <property type="match status" value="2"/>
</dbReference>
<dbReference type="Pfam" id="PF03060">
    <property type="entry name" value="NMO"/>
    <property type="match status" value="2"/>
</dbReference>
<dbReference type="PANTHER" id="PTHR32332">
    <property type="entry name" value="2-NITROPROPANE DIOXYGENASE"/>
    <property type="match status" value="1"/>
</dbReference>
<name>A0A5J6Z9C8_9CORY</name>